<dbReference type="SMART" id="SM00387">
    <property type="entry name" value="HATPase_c"/>
    <property type="match status" value="1"/>
</dbReference>
<feature type="domain" description="Histidine kinase/HSP90-like ATPase" evidence="12">
    <location>
        <begin position="203"/>
        <end position="300"/>
    </location>
</feature>
<evidence type="ECO:0000256" key="1">
    <source>
        <dbReference type="ARBA" id="ARBA00000085"/>
    </source>
</evidence>
<dbReference type="Pfam" id="PF02518">
    <property type="entry name" value="HATPase_c"/>
    <property type="match status" value="1"/>
</dbReference>
<keyword evidence="3" id="KW-0597">Phosphoprotein</keyword>
<evidence type="ECO:0000313" key="14">
    <source>
        <dbReference type="Proteomes" id="UP000319732"/>
    </source>
</evidence>
<proteinExistence type="predicted"/>
<dbReference type="PANTHER" id="PTHR24421">
    <property type="entry name" value="NITRATE/NITRITE SENSOR PROTEIN NARX-RELATED"/>
    <property type="match status" value="1"/>
</dbReference>
<keyword evidence="11" id="KW-1133">Transmembrane helix</keyword>
<evidence type="ECO:0000313" key="13">
    <source>
        <dbReference type="EMBL" id="TQV79440.1"/>
    </source>
</evidence>
<evidence type="ECO:0000256" key="4">
    <source>
        <dbReference type="ARBA" id="ARBA00022679"/>
    </source>
</evidence>
<protein>
    <recommendedName>
        <fullName evidence="2">histidine kinase</fullName>
        <ecNumber evidence="2">2.7.13.3</ecNumber>
    </recommendedName>
</protein>
<dbReference type="GO" id="GO:0005524">
    <property type="term" value="F:ATP binding"/>
    <property type="evidence" value="ECO:0007669"/>
    <property type="project" value="UniProtKB-KW"/>
</dbReference>
<feature type="transmembrane region" description="Helical" evidence="11">
    <location>
        <begin position="36"/>
        <end position="55"/>
    </location>
</feature>
<keyword evidence="11" id="KW-0472">Membrane</keyword>
<dbReference type="InterPro" id="IPR036890">
    <property type="entry name" value="HATPase_C_sf"/>
</dbReference>
<dbReference type="CDD" id="cd16917">
    <property type="entry name" value="HATPase_UhpB-NarQ-NarX-like"/>
    <property type="match status" value="1"/>
</dbReference>
<dbReference type="EMBL" id="VHSG01000011">
    <property type="protein sequence ID" value="TQV79440.1"/>
    <property type="molecule type" value="Genomic_DNA"/>
</dbReference>
<comment type="catalytic activity">
    <reaction evidence="1">
        <text>ATP + protein L-histidine = ADP + protein N-phospho-L-histidine.</text>
        <dbReference type="EC" id="2.7.13.3"/>
    </reaction>
</comment>
<keyword evidence="5" id="KW-0547">Nucleotide-binding</keyword>
<organism evidence="13 14">
    <name type="scientific">Exilibacterium tricleocarpae</name>
    <dbReference type="NCBI Taxonomy" id="2591008"/>
    <lineage>
        <taxon>Bacteria</taxon>
        <taxon>Pseudomonadati</taxon>
        <taxon>Pseudomonadota</taxon>
        <taxon>Gammaproteobacteria</taxon>
        <taxon>Cellvibrionales</taxon>
        <taxon>Cellvibrionaceae</taxon>
        <taxon>Exilibacterium</taxon>
    </lineage>
</organism>
<evidence type="ECO:0000256" key="8">
    <source>
        <dbReference type="ARBA" id="ARBA00023012"/>
    </source>
</evidence>
<dbReference type="GO" id="GO:0000155">
    <property type="term" value="F:phosphorelay sensor kinase activity"/>
    <property type="evidence" value="ECO:0007669"/>
    <property type="project" value="InterPro"/>
</dbReference>
<evidence type="ECO:0000256" key="10">
    <source>
        <dbReference type="SAM" id="MobiDB-lite"/>
    </source>
</evidence>
<keyword evidence="11" id="KW-0812">Transmembrane</keyword>
<dbReference type="Pfam" id="PF07730">
    <property type="entry name" value="HisKA_3"/>
    <property type="match status" value="1"/>
</dbReference>
<evidence type="ECO:0000256" key="6">
    <source>
        <dbReference type="ARBA" id="ARBA00022777"/>
    </source>
</evidence>
<dbReference type="Proteomes" id="UP000319732">
    <property type="component" value="Unassembled WGS sequence"/>
</dbReference>
<dbReference type="InterPro" id="IPR011712">
    <property type="entry name" value="Sig_transdc_His_kin_sub3_dim/P"/>
</dbReference>
<dbReference type="InterPro" id="IPR050482">
    <property type="entry name" value="Sensor_HK_TwoCompSys"/>
</dbReference>
<name>A0A545TQF0_9GAMM</name>
<keyword evidence="8" id="KW-0902">Two-component regulatory system</keyword>
<dbReference type="OrthoDB" id="9797605at2"/>
<dbReference type="EC" id="2.7.13.3" evidence="2"/>
<dbReference type="Gene3D" id="1.20.5.1930">
    <property type="match status" value="1"/>
</dbReference>
<dbReference type="RefSeq" id="WP_142904330.1">
    <property type="nucleotide sequence ID" value="NZ_ML660092.1"/>
</dbReference>
<dbReference type="Gene3D" id="3.30.565.10">
    <property type="entry name" value="Histidine kinase-like ATPase, C-terminal domain"/>
    <property type="match status" value="1"/>
</dbReference>
<dbReference type="GO" id="GO:0016020">
    <property type="term" value="C:membrane"/>
    <property type="evidence" value="ECO:0007669"/>
    <property type="project" value="InterPro"/>
</dbReference>
<dbReference type="GO" id="GO:0046983">
    <property type="term" value="F:protein dimerization activity"/>
    <property type="evidence" value="ECO:0007669"/>
    <property type="project" value="InterPro"/>
</dbReference>
<evidence type="ECO:0000256" key="7">
    <source>
        <dbReference type="ARBA" id="ARBA00022840"/>
    </source>
</evidence>
<dbReference type="AlphaFoldDB" id="A0A545TQF0"/>
<feature type="region of interest" description="Disordered" evidence="10">
    <location>
        <begin position="298"/>
        <end position="324"/>
    </location>
</feature>
<keyword evidence="9" id="KW-0175">Coiled coil</keyword>
<evidence type="ECO:0000256" key="9">
    <source>
        <dbReference type="SAM" id="Coils"/>
    </source>
</evidence>
<dbReference type="PANTHER" id="PTHR24421:SF10">
    <property type="entry name" value="NITRATE_NITRITE SENSOR PROTEIN NARQ"/>
    <property type="match status" value="1"/>
</dbReference>
<sequence>MEFKRQQLSIDAIFYMCFGSTLIGISIGSLLNQKVIVVLAPLAVATVVTLFIYRFPLHSKTQLLRDKHILTQDLTHHKEQSIRYKHFAEAIIKGQEQEKKRLAQELHDDTIQRLIIIGQSVQLVSMDLNIDGENEELTNIENLVNESIQSIRSFIKQLRPTYLEKLGLVSALRELVVQSDKNSDAGIQILFESSGEPLRLDNQVELALYRIAQSSVSNAIRHSGGDRIELKIDFMAETVDLSVNDNGKGFDVPDDISLLHNTSFGLMGMQERADFIGAEFSVHTSATRGTKILIRVPTKENLDKKKSPKREDKPSVYHLGGSRE</sequence>
<accession>A0A545TQF0</accession>
<reference evidence="13 14" key="1">
    <citation type="submission" date="2019-06" db="EMBL/GenBank/DDBJ databases">
        <title>Whole genome sequence for Cellvibrionaceae sp. R142.</title>
        <authorList>
            <person name="Wang G."/>
        </authorList>
    </citation>
    <scope>NUCLEOTIDE SEQUENCE [LARGE SCALE GENOMIC DNA]</scope>
    <source>
        <strain evidence="13 14">R142</strain>
    </source>
</reference>
<gene>
    <name evidence="13" type="ORF">FKG94_11260</name>
</gene>
<dbReference type="InterPro" id="IPR003594">
    <property type="entry name" value="HATPase_dom"/>
</dbReference>
<evidence type="ECO:0000256" key="5">
    <source>
        <dbReference type="ARBA" id="ARBA00022741"/>
    </source>
</evidence>
<evidence type="ECO:0000256" key="11">
    <source>
        <dbReference type="SAM" id="Phobius"/>
    </source>
</evidence>
<keyword evidence="4" id="KW-0808">Transferase</keyword>
<keyword evidence="14" id="KW-1185">Reference proteome</keyword>
<comment type="caution">
    <text evidence="13">The sequence shown here is derived from an EMBL/GenBank/DDBJ whole genome shotgun (WGS) entry which is preliminary data.</text>
</comment>
<dbReference type="SUPFAM" id="SSF55874">
    <property type="entry name" value="ATPase domain of HSP90 chaperone/DNA topoisomerase II/histidine kinase"/>
    <property type="match status" value="1"/>
</dbReference>
<evidence type="ECO:0000256" key="2">
    <source>
        <dbReference type="ARBA" id="ARBA00012438"/>
    </source>
</evidence>
<feature type="transmembrane region" description="Helical" evidence="11">
    <location>
        <begin position="12"/>
        <end position="30"/>
    </location>
</feature>
<keyword evidence="6 13" id="KW-0418">Kinase</keyword>
<evidence type="ECO:0000256" key="3">
    <source>
        <dbReference type="ARBA" id="ARBA00022553"/>
    </source>
</evidence>
<keyword evidence="7" id="KW-0067">ATP-binding</keyword>
<feature type="coiled-coil region" evidence="9">
    <location>
        <begin position="85"/>
        <end position="112"/>
    </location>
</feature>
<evidence type="ECO:0000259" key="12">
    <source>
        <dbReference type="SMART" id="SM00387"/>
    </source>
</evidence>